<evidence type="ECO:0000259" key="4">
    <source>
        <dbReference type="PROSITE" id="PS50002"/>
    </source>
</evidence>
<dbReference type="CDD" id="cd11962">
    <property type="entry name" value="SH3_Abp1_fungi_C1"/>
    <property type="match status" value="1"/>
</dbReference>
<feature type="domain" description="ADF-H" evidence="5">
    <location>
        <begin position="1"/>
        <end position="150"/>
    </location>
</feature>
<evidence type="ECO:0000256" key="2">
    <source>
        <dbReference type="PROSITE-ProRule" id="PRU00192"/>
    </source>
</evidence>
<feature type="domain" description="SH3" evidence="4">
    <location>
        <begin position="714"/>
        <end position="772"/>
    </location>
</feature>
<feature type="compositionally biased region" description="Low complexity" evidence="3">
    <location>
        <begin position="694"/>
        <end position="705"/>
    </location>
</feature>
<feature type="region of interest" description="Disordered" evidence="3">
    <location>
        <begin position="305"/>
        <end position="617"/>
    </location>
</feature>
<dbReference type="SUPFAM" id="SSF55753">
    <property type="entry name" value="Actin depolymerizing proteins"/>
    <property type="match status" value="1"/>
</dbReference>
<dbReference type="PRINTS" id="PR00452">
    <property type="entry name" value="SH3DOMAIN"/>
</dbReference>
<feature type="compositionally biased region" description="Low complexity" evidence="3">
    <location>
        <begin position="595"/>
        <end position="606"/>
    </location>
</feature>
<dbReference type="InterPro" id="IPR035719">
    <property type="entry name" value="Abp1_fungi_SH3_C1"/>
</dbReference>
<name>A0ABR3GWE3_9PEZI</name>
<dbReference type="Pfam" id="PF00241">
    <property type="entry name" value="Cofilin_ADF"/>
    <property type="match status" value="1"/>
</dbReference>
<feature type="domain" description="SH3" evidence="4">
    <location>
        <begin position="625"/>
        <end position="685"/>
    </location>
</feature>
<dbReference type="PANTHER" id="PTHR10829:SF25">
    <property type="entry name" value="DREBRIN-LIKE PROTEIN"/>
    <property type="match status" value="1"/>
</dbReference>
<dbReference type="PRINTS" id="PR00499">
    <property type="entry name" value="P67PHOX"/>
</dbReference>
<feature type="compositionally biased region" description="Basic and acidic residues" evidence="3">
    <location>
        <begin position="316"/>
        <end position="330"/>
    </location>
</feature>
<feature type="compositionally biased region" description="Polar residues" evidence="3">
    <location>
        <begin position="185"/>
        <end position="194"/>
    </location>
</feature>
<accession>A0ABR3GWE3</accession>
<feature type="compositionally biased region" description="Polar residues" evidence="3">
    <location>
        <begin position="435"/>
        <end position="449"/>
    </location>
</feature>
<feature type="compositionally biased region" description="Pro residues" evidence="3">
    <location>
        <begin position="552"/>
        <end position="571"/>
    </location>
</feature>
<dbReference type="PROSITE" id="PS50002">
    <property type="entry name" value="SH3"/>
    <property type="match status" value="2"/>
</dbReference>
<keyword evidence="7" id="KW-1185">Reference proteome</keyword>
<feature type="region of interest" description="Disordered" evidence="3">
    <location>
        <begin position="691"/>
        <end position="733"/>
    </location>
</feature>
<dbReference type="PROSITE" id="PS51263">
    <property type="entry name" value="ADF_H"/>
    <property type="match status" value="1"/>
</dbReference>
<dbReference type="CDD" id="cd11961">
    <property type="entry name" value="SH3_Abp1_fungi_C2"/>
    <property type="match status" value="1"/>
</dbReference>
<dbReference type="InterPro" id="IPR036028">
    <property type="entry name" value="SH3-like_dom_sf"/>
</dbReference>
<dbReference type="SUPFAM" id="SSF50044">
    <property type="entry name" value="SH3-domain"/>
    <property type="match status" value="2"/>
</dbReference>
<feature type="compositionally biased region" description="Low complexity" evidence="3">
    <location>
        <begin position="152"/>
        <end position="181"/>
    </location>
</feature>
<dbReference type="PANTHER" id="PTHR10829">
    <property type="entry name" value="CORTACTIN AND DREBRIN"/>
    <property type="match status" value="1"/>
</dbReference>
<dbReference type="SMART" id="SM00326">
    <property type="entry name" value="SH3"/>
    <property type="match status" value="2"/>
</dbReference>
<proteinExistence type="predicted"/>
<dbReference type="Gene3D" id="2.30.30.40">
    <property type="entry name" value="SH3 Domains"/>
    <property type="match status" value="2"/>
</dbReference>
<dbReference type="Proteomes" id="UP001447188">
    <property type="component" value="Unassembled WGS sequence"/>
</dbReference>
<evidence type="ECO:0000256" key="1">
    <source>
        <dbReference type="ARBA" id="ARBA00022443"/>
    </source>
</evidence>
<dbReference type="SMART" id="SM00102">
    <property type="entry name" value="ADF"/>
    <property type="match status" value="1"/>
</dbReference>
<dbReference type="InterPro" id="IPR029006">
    <property type="entry name" value="ADF-H/Gelsolin-like_dom_sf"/>
</dbReference>
<dbReference type="Gene3D" id="3.40.20.10">
    <property type="entry name" value="Severin"/>
    <property type="match status" value="1"/>
</dbReference>
<reference evidence="6 7" key="1">
    <citation type="submission" date="2024-02" db="EMBL/GenBank/DDBJ databases">
        <title>Discinaceae phylogenomics.</title>
        <authorList>
            <person name="Dirks A.C."/>
            <person name="James T.Y."/>
        </authorList>
    </citation>
    <scope>NUCLEOTIDE SEQUENCE [LARGE SCALE GENOMIC DNA]</scope>
    <source>
        <strain evidence="6 7">ACD0624</strain>
    </source>
</reference>
<gene>
    <name evidence="6" type="primary">ABP1</name>
    <name evidence="6" type="ORF">Q9L58_000561</name>
</gene>
<dbReference type="Pfam" id="PF00018">
    <property type="entry name" value="SH3_1"/>
    <property type="match status" value="1"/>
</dbReference>
<dbReference type="EMBL" id="JBBBZM010000004">
    <property type="protein sequence ID" value="KAL0640281.1"/>
    <property type="molecule type" value="Genomic_DNA"/>
</dbReference>
<evidence type="ECO:0000256" key="3">
    <source>
        <dbReference type="SAM" id="MobiDB-lite"/>
    </source>
</evidence>
<sequence>MASLDINPQIGRAYQTLISSPAPANKSPTYAQWAVFAVSAPLQNAFITSSGSKASTLKVHSTGEGELEDLIDEFNDGKVQFAFVKVRDPNSGLPKFVLIAWCGEGVPEMVKGYFTGHLNTASKVLHGYHIQVTARSESDLSPESIVQKVGDASGAKYSSSSTSATPPAPARKPAVPSSKPAYQPTRVSGSTTSRAPYRRDEKTDSDGWGADAPPVIRSQLEKVAPAYKPTKVDISAIRAQPTSTTSGFGGTSSAADKPDVVRGAYQPIGKVDIAAIRAQAQQKSDRPDIVKGAYEPVGKVDIAAIRAQARPRSPVRQREEDEEERPKPLAERSAAFSQSERLTSLPKPKPAKKFGTGAPSFGTKPPTPGGFGLGPSVPSTPPVGAASRDFGSSGGKTPAQLWAEKKARERGLSGASETTPPPISPGYTGQHYAPVSTSHTGRSSGSNDGLSAKFSHQKSDDHEEDVQAPAGGISALRNMFSGAPPMGAPTSPKSPPRTGGYQFQQTTGDRAPPPPPVDTSSRPTIIAGGAVSIPGFPPRHTEDAEELTAAGIPPPPVQPPRSPTPPTPEMPGSPIRIAMPVGRGDPVRRHDPEPESSIPIESVSRVVPHEDDLEEEEPAPIVGGAAGRQALVLFDYEATEENEINLIEGQVVGEVDMVDEDWWAGRNTAGEHGLFPSNYVELIEAINEEEHAPSHPAARPAAESPEPQEEVHSSGGPSAIAQYDYEATEENELTFPEEAIIEDLEFPDDDWWLGTYGGKRGLFPANYVELRQ</sequence>
<evidence type="ECO:0000259" key="5">
    <source>
        <dbReference type="PROSITE" id="PS51263"/>
    </source>
</evidence>
<evidence type="ECO:0000313" key="7">
    <source>
        <dbReference type="Proteomes" id="UP001447188"/>
    </source>
</evidence>
<keyword evidence="1 2" id="KW-0728">SH3 domain</keyword>
<evidence type="ECO:0000313" key="6">
    <source>
        <dbReference type="EMBL" id="KAL0640281.1"/>
    </source>
</evidence>
<dbReference type="CDD" id="cd11281">
    <property type="entry name" value="ADF_drebrin_like"/>
    <property type="match status" value="1"/>
</dbReference>
<dbReference type="InterPro" id="IPR035718">
    <property type="entry name" value="Abp1_fungi_SH3_C2"/>
</dbReference>
<protein>
    <submittedName>
        <fullName evidence="6">Actin binding protein</fullName>
    </submittedName>
</protein>
<comment type="caution">
    <text evidence="6">The sequence shown here is derived from an EMBL/GenBank/DDBJ whole genome shotgun (WGS) entry which is preliminary data.</text>
</comment>
<dbReference type="InterPro" id="IPR002108">
    <property type="entry name" value="ADF-H"/>
</dbReference>
<dbReference type="InterPro" id="IPR001452">
    <property type="entry name" value="SH3_domain"/>
</dbReference>
<organism evidence="6 7">
    <name type="scientific">Discina gigas</name>
    <dbReference type="NCBI Taxonomy" id="1032678"/>
    <lineage>
        <taxon>Eukaryota</taxon>
        <taxon>Fungi</taxon>
        <taxon>Dikarya</taxon>
        <taxon>Ascomycota</taxon>
        <taxon>Pezizomycotina</taxon>
        <taxon>Pezizomycetes</taxon>
        <taxon>Pezizales</taxon>
        <taxon>Discinaceae</taxon>
        <taxon>Discina</taxon>
    </lineage>
</organism>
<feature type="region of interest" description="Disordered" evidence="3">
    <location>
        <begin position="151"/>
        <end position="213"/>
    </location>
</feature>
<dbReference type="Pfam" id="PF14604">
    <property type="entry name" value="SH3_9"/>
    <property type="match status" value="1"/>
</dbReference>